<feature type="domain" description="Cyclic nucleotide-binding" evidence="5">
    <location>
        <begin position="36"/>
        <end position="136"/>
    </location>
</feature>
<dbReference type="SMART" id="SM00100">
    <property type="entry name" value="cNMP"/>
    <property type="match status" value="1"/>
</dbReference>
<evidence type="ECO:0000313" key="7">
    <source>
        <dbReference type="EMBL" id="MZQ85300.1"/>
    </source>
</evidence>
<gene>
    <name evidence="7" type="ORF">GQF01_24590</name>
</gene>
<dbReference type="GO" id="GO:0005829">
    <property type="term" value="C:cytosol"/>
    <property type="evidence" value="ECO:0007669"/>
    <property type="project" value="TreeGrafter"/>
</dbReference>
<reference evidence="7 8" key="1">
    <citation type="submission" date="2019-12" db="EMBL/GenBank/DDBJ databases">
        <title>Paenibacillus sp. nov. sp. isolated from soil.</title>
        <authorList>
            <person name="Kim J."/>
            <person name="Jeong S.E."/>
            <person name="Jung H.S."/>
            <person name="Jeon C.O."/>
        </authorList>
    </citation>
    <scope>NUCLEOTIDE SEQUENCE [LARGE SCALE GENOMIC DNA]</scope>
    <source>
        <strain evidence="7 8">5J-6</strain>
    </source>
</reference>
<evidence type="ECO:0000259" key="6">
    <source>
        <dbReference type="PROSITE" id="PS51063"/>
    </source>
</evidence>
<sequence>MSEKQASSPPDPMKEKGHHEQLLLAELFEEYGVLLHYKKNEFIFREDEESKHIYFLKSGLIKISQSAEEGHGITLFLRSAGEIFGAAEVLTGQRRQRFGRCILNSQVLLVPADHFKSLVLSRPDVLYALTVSNARRLLSTQRYVETLISRPVAWRLAHFLSQIGEWQQSEIHVKLPLSHEEMSYIIGCSRQTITETLNKWKEQGLIQYEKKQVIIYDYEDFMSKL</sequence>
<comment type="caution">
    <text evidence="7">The sequence shown here is derived from an EMBL/GenBank/DDBJ whole genome shotgun (WGS) entry which is preliminary data.</text>
</comment>
<dbReference type="AlphaFoldDB" id="A0A6L8V7P7"/>
<dbReference type="SUPFAM" id="SSF46785">
    <property type="entry name" value="Winged helix' DNA-binding domain"/>
    <property type="match status" value="1"/>
</dbReference>
<dbReference type="GO" id="GO:0003677">
    <property type="term" value="F:DNA binding"/>
    <property type="evidence" value="ECO:0007669"/>
    <property type="project" value="UniProtKB-KW"/>
</dbReference>
<evidence type="ECO:0000256" key="4">
    <source>
        <dbReference type="ARBA" id="ARBA00023163"/>
    </source>
</evidence>
<feature type="domain" description="HTH crp-type" evidence="6">
    <location>
        <begin position="150"/>
        <end position="219"/>
    </location>
</feature>
<evidence type="ECO:0000259" key="5">
    <source>
        <dbReference type="PROSITE" id="PS50042"/>
    </source>
</evidence>
<dbReference type="PRINTS" id="PR00034">
    <property type="entry name" value="HTHCRP"/>
</dbReference>
<evidence type="ECO:0000256" key="1">
    <source>
        <dbReference type="ARBA" id="ARBA00023015"/>
    </source>
</evidence>
<dbReference type="PROSITE" id="PS50042">
    <property type="entry name" value="CNMP_BINDING_3"/>
    <property type="match status" value="1"/>
</dbReference>
<dbReference type="CDD" id="cd00038">
    <property type="entry name" value="CAP_ED"/>
    <property type="match status" value="1"/>
</dbReference>
<dbReference type="PANTHER" id="PTHR24567:SF74">
    <property type="entry name" value="HTH-TYPE TRANSCRIPTIONAL REGULATOR ARCR"/>
    <property type="match status" value="1"/>
</dbReference>
<keyword evidence="4" id="KW-0804">Transcription</keyword>
<dbReference type="RefSeq" id="WP_161409429.1">
    <property type="nucleotide sequence ID" value="NZ_WTUZ01000022.1"/>
</dbReference>
<dbReference type="EMBL" id="WTUZ01000022">
    <property type="protein sequence ID" value="MZQ85300.1"/>
    <property type="molecule type" value="Genomic_DNA"/>
</dbReference>
<protein>
    <submittedName>
        <fullName evidence="7">Helix-turn-helix domain-containing protein</fullName>
    </submittedName>
</protein>
<accession>A0A6L8V7P7</accession>
<dbReference type="InterPro" id="IPR050397">
    <property type="entry name" value="Env_Response_Regulators"/>
</dbReference>
<dbReference type="SUPFAM" id="SSF51206">
    <property type="entry name" value="cAMP-binding domain-like"/>
    <property type="match status" value="1"/>
</dbReference>
<proteinExistence type="predicted"/>
<dbReference type="SMART" id="SM00419">
    <property type="entry name" value="HTH_CRP"/>
    <property type="match status" value="1"/>
</dbReference>
<keyword evidence="1" id="KW-0805">Transcription regulation</keyword>
<name>A0A6L8V7P7_9BACL</name>
<dbReference type="GO" id="GO:0003700">
    <property type="term" value="F:DNA-binding transcription factor activity"/>
    <property type="evidence" value="ECO:0007669"/>
    <property type="project" value="TreeGrafter"/>
</dbReference>
<dbReference type="Gene3D" id="2.60.120.10">
    <property type="entry name" value="Jelly Rolls"/>
    <property type="match status" value="1"/>
</dbReference>
<dbReference type="Pfam" id="PF00027">
    <property type="entry name" value="cNMP_binding"/>
    <property type="match status" value="1"/>
</dbReference>
<keyword evidence="2" id="KW-0238">DNA-binding</keyword>
<keyword evidence="8" id="KW-1185">Reference proteome</keyword>
<evidence type="ECO:0000256" key="2">
    <source>
        <dbReference type="ARBA" id="ARBA00023125"/>
    </source>
</evidence>
<keyword evidence="3" id="KW-0010">Activator</keyword>
<dbReference type="InterPro" id="IPR014710">
    <property type="entry name" value="RmlC-like_jellyroll"/>
</dbReference>
<evidence type="ECO:0000313" key="8">
    <source>
        <dbReference type="Proteomes" id="UP000481087"/>
    </source>
</evidence>
<dbReference type="Pfam" id="PF13545">
    <property type="entry name" value="HTH_Crp_2"/>
    <property type="match status" value="1"/>
</dbReference>
<dbReference type="InterPro" id="IPR000595">
    <property type="entry name" value="cNMP-bd_dom"/>
</dbReference>
<dbReference type="Proteomes" id="UP000481087">
    <property type="component" value="Unassembled WGS sequence"/>
</dbReference>
<organism evidence="7 8">
    <name type="scientific">Paenibacillus silvestris</name>
    <dbReference type="NCBI Taxonomy" id="2606219"/>
    <lineage>
        <taxon>Bacteria</taxon>
        <taxon>Bacillati</taxon>
        <taxon>Bacillota</taxon>
        <taxon>Bacilli</taxon>
        <taxon>Bacillales</taxon>
        <taxon>Paenibacillaceae</taxon>
        <taxon>Paenibacillus</taxon>
    </lineage>
</organism>
<dbReference type="InterPro" id="IPR036390">
    <property type="entry name" value="WH_DNA-bd_sf"/>
</dbReference>
<dbReference type="InterPro" id="IPR018490">
    <property type="entry name" value="cNMP-bd_dom_sf"/>
</dbReference>
<dbReference type="PANTHER" id="PTHR24567">
    <property type="entry name" value="CRP FAMILY TRANSCRIPTIONAL REGULATORY PROTEIN"/>
    <property type="match status" value="1"/>
</dbReference>
<evidence type="ECO:0000256" key="3">
    <source>
        <dbReference type="ARBA" id="ARBA00023159"/>
    </source>
</evidence>
<dbReference type="PROSITE" id="PS51063">
    <property type="entry name" value="HTH_CRP_2"/>
    <property type="match status" value="1"/>
</dbReference>
<dbReference type="InterPro" id="IPR012318">
    <property type="entry name" value="HTH_CRP"/>
</dbReference>